<reference evidence="3" key="1">
    <citation type="submission" date="2022-11" db="UniProtKB">
        <authorList>
            <consortium name="WormBaseParasite"/>
        </authorList>
    </citation>
    <scope>IDENTIFICATION</scope>
</reference>
<keyword evidence="2" id="KW-1185">Reference proteome</keyword>
<protein>
    <submittedName>
        <fullName evidence="3">Uncharacterized protein</fullName>
    </submittedName>
</protein>
<dbReference type="AlphaFoldDB" id="A0A915JNL6"/>
<name>A0A915JNL6_ROMCU</name>
<evidence type="ECO:0000313" key="2">
    <source>
        <dbReference type="Proteomes" id="UP000887565"/>
    </source>
</evidence>
<accession>A0A915JNL6</accession>
<evidence type="ECO:0000313" key="3">
    <source>
        <dbReference type="WBParaSite" id="nRc.2.0.1.t27682-RA"/>
    </source>
</evidence>
<dbReference type="Proteomes" id="UP000887565">
    <property type="component" value="Unplaced"/>
</dbReference>
<sequence>GPTKLEGPPSPLITSFLPRRFANIYVWNIKWIFTSKALIDLLPSLPLDVVEKFRTPVSRMEFMIENQHNNNDNRSQNDDYADGHSSSENEMTTNKKRKARKPRKRSMDKKSRKDDEKIDNFCASFLGECQDDDTAL</sequence>
<feature type="compositionally biased region" description="Basic residues" evidence="1">
    <location>
        <begin position="94"/>
        <end position="107"/>
    </location>
</feature>
<feature type="region of interest" description="Disordered" evidence="1">
    <location>
        <begin position="64"/>
        <end position="115"/>
    </location>
</feature>
<evidence type="ECO:0000256" key="1">
    <source>
        <dbReference type="SAM" id="MobiDB-lite"/>
    </source>
</evidence>
<proteinExistence type="predicted"/>
<dbReference type="WBParaSite" id="nRc.2.0.1.t27682-RA">
    <property type="protein sequence ID" value="nRc.2.0.1.t27682-RA"/>
    <property type="gene ID" value="nRc.2.0.1.g27682"/>
</dbReference>
<organism evidence="2 3">
    <name type="scientific">Romanomermis culicivorax</name>
    <name type="common">Nematode worm</name>
    <dbReference type="NCBI Taxonomy" id="13658"/>
    <lineage>
        <taxon>Eukaryota</taxon>
        <taxon>Metazoa</taxon>
        <taxon>Ecdysozoa</taxon>
        <taxon>Nematoda</taxon>
        <taxon>Enoplea</taxon>
        <taxon>Dorylaimia</taxon>
        <taxon>Mermithida</taxon>
        <taxon>Mermithoidea</taxon>
        <taxon>Mermithidae</taxon>
        <taxon>Romanomermis</taxon>
    </lineage>
</organism>
<feature type="compositionally biased region" description="Basic and acidic residues" evidence="1">
    <location>
        <begin position="75"/>
        <end position="87"/>
    </location>
</feature>